<dbReference type="PANTHER" id="PTHR47642">
    <property type="entry name" value="ATP-DEPENDENT DNA HELICASE"/>
    <property type="match status" value="1"/>
</dbReference>
<organism evidence="2 3">
    <name type="scientific">Symbiodinium microadriaticum</name>
    <name type="common">Dinoflagellate</name>
    <name type="synonym">Zooxanthella microadriatica</name>
    <dbReference type="NCBI Taxonomy" id="2951"/>
    <lineage>
        <taxon>Eukaryota</taxon>
        <taxon>Sar</taxon>
        <taxon>Alveolata</taxon>
        <taxon>Dinophyceae</taxon>
        <taxon>Suessiales</taxon>
        <taxon>Symbiodiniaceae</taxon>
        <taxon>Symbiodinium</taxon>
    </lineage>
</organism>
<dbReference type="GO" id="GO:0004386">
    <property type="term" value="F:helicase activity"/>
    <property type="evidence" value="ECO:0007669"/>
    <property type="project" value="UniProtKB-KW"/>
</dbReference>
<reference evidence="2 3" key="1">
    <citation type="submission" date="2016-02" db="EMBL/GenBank/DDBJ databases">
        <title>Genome analysis of coral dinoflagellate symbionts highlights evolutionary adaptations to a symbiotic lifestyle.</title>
        <authorList>
            <person name="Aranda M."/>
            <person name="Li Y."/>
            <person name="Liew Y.J."/>
            <person name="Baumgarten S."/>
            <person name="Simakov O."/>
            <person name="Wilson M."/>
            <person name="Piel J."/>
            <person name="Ashoor H."/>
            <person name="Bougouffa S."/>
            <person name="Bajic V.B."/>
            <person name="Ryu T."/>
            <person name="Ravasi T."/>
            <person name="Bayer T."/>
            <person name="Micklem G."/>
            <person name="Kim H."/>
            <person name="Bhak J."/>
            <person name="Lajeunesse T.C."/>
            <person name="Voolstra C.R."/>
        </authorList>
    </citation>
    <scope>NUCLEOTIDE SEQUENCE [LARGE SCALE GENOMIC DNA]</scope>
    <source>
        <strain evidence="2 3">CCMP2467</strain>
    </source>
</reference>
<dbReference type="EMBL" id="LSRX01000906">
    <property type="protein sequence ID" value="OLP86645.1"/>
    <property type="molecule type" value="Genomic_DNA"/>
</dbReference>
<keyword evidence="3" id="KW-1185">Reference proteome</keyword>
<dbReference type="InterPro" id="IPR027417">
    <property type="entry name" value="P-loop_NTPase"/>
</dbReference>
<keyword evidence="2" id="KW-0378">Hydrolase</keyword>
<gene>
    <name evidence="2" type="primary">Pif1</name>
    <name evidence="2" type="ORF">AK812_SmicGene32224</name>
</gene>
<dbReference type="PANTHER" id="PTHR47642:SF6">
    <property type="entry name" value="ATP-DEPENDENT DNA HELICASE"/>
    <property type="match status" value="1"/>
</dbReference>
<dbReference type="Gene3D" id="3.40.50.300">
    <property type="entry name" value="P-loop containing nucleotide triphosphate hydrolases"/>
    <property type="match status" value="1"/>
</dbReference>
<dbReference type="OrthoDB" id="440163at2759"/>
<dbReference type="InterPro" id="IPR051055">
    <property type="entry name" value="PIF1_helicase"/>
</dbReference>
<dbReference type="SUPFAM" id="SSF52540">
    <property type="entry name" value="P-loop containing nucleoside triphosphate hydrolases"/>
    <property type="match status" value="2"/>
</dbReference>
<comment type="caution">
    <text evidence="2">The sequence shown here is derived from an EMBL/GenBank/DDBJ whole genome shotgun (WGS) entry which is preliminary data.</text>
</comment>
<evidence type="ECO:0000256" key="1">
    <source>
        <dbReference type="SAM" id="MobiDB-lite"/>
    </source>
</evidence>
<name>A0A1Q9CUS5_SYMMI</name>
<proteinExistence type="predicted"/>
<feature type="region of interest" description="Disordered" evidence="1">
    <location>
        <begin position="466"/>
        <end position="536"/>
    </location>
</feature>
<keyword evidence="2" id="KW-0067">ATP-binding</keyword>
<dbReference type="Proteomes" id="UP000186817">
    <property type="component" value="Unassembled WGS sequence"/>
</dbReference>
<keyword evidence="2" id="KW-0547">Nucleotide-binding</keyword>
<accession>A0A1Q9CUS5</accession>
<feature type="compositionally biased region" description="Polar residues" evidence="1">
    <location>
        <begin position="472"/>
        <end position="501"/>
    </location>
</feature>
<evidence type="ECO:0000313" key="2">
    <source>
        <dbReference type="EMBL" id="OLP86645.1"/>
    </source>
</evidence>
<keyword evidence="2" id="KW-0347">Helicase</keyword>
<protein>
    <submittedName>
        <fullName evidence="2">ATP-dependent DNA helicase PIF1</fullName>
    </submittedName>
</protein>
<sequence>MIIRGLTADRIATFKARINASSLLLQRIYDKKEGAANWSARRIFQPPQRNWSPEQQKVLEAIALGTSIADANEVRESERLLHVKGGPGTGKTEVIIAAAQRAVEEGCRVLIAGPIGLLVSLYRTRLPASPNLTMETLHASFRVTRTADEQYIPPGRLRCYDLIIFDEISQIDAHVWRTLQTALAELHPQPFVVFVGDFQQFQPILGAHQLQIDLERQAAAAQLPTIELQPHAGARSTDPVMLNFLNEVRIGQPSRATLQRFFVGRIFSKDPAVAARQARAFEEETRQQFTFLTVTNRGAYSMNMKCLRLDFPDVAAALDAGRGYPADASSGQERILVEVGMRLRLTRNMDKDRGFVNGNLGTVVTKLRPDVFVVKSLQDVLILVHPVTVKGCKFIPACYAYATTIRRAQGATLPAACLWFDRRRPDRGYAYVGASRVKHHACLFHLGPIRRTDWLPVGGDSSEEQIFPGPFSESSYSTSHEPEDTASSTDPEPEVTASSTDPEPDMSDSETEEDMSLGDFSTDDSEVLATARPLAGRSFLTAANLTDRNRV</sequence>
<dbReference type="Pfam" id="PF13245">
    <property type="entry name" value="AAA_19"/>
    <property type="match status" value="1"/>
</dbReference>
<feature type="compositionally biased region" description="Acidic residues" evidence="1">
    <location>
        <begin position="502"/>
        <end position="526"/>
    </location>
</feature>
<evidence type="ECO:0000313" key="3">
    <source>
        <dbReference type="Proteomes" id="UP000186817"/>
    </source>
</evidence>
<dbReference type="AlphaFoldDB" id="A0A1Q9CUS5"/>